<organism evidence="5 6">
    <name type="scientific">Candidatus Faecivivens stercoravium</name>
    <dbReference type="NCBI Taxonomy" id="2840803"/>
    <lineage>
        <taxon>Bacteria</taxon>
        <taxon>Bacillati</taxon>
        <taxon>Bacillota</taxon>
        <taxon>Clostridia</taxon>
        <taxon>Eubacteriales</taxon>
        <taxon>Oscillospiraceae</taxon>
        <taxon>Oscillospiraceae incertae sedis</taxon>
        <taxon>Candidatus Faecivivens</taxon>
    </lineage>
</organism>
<keyword evidence="2 5" id="KW-0238">DNA-binding</keyword>
<dbReference type="AlphaFoldDB" id="A0A9D1DXP4"/>
<dbReference type="Gene3D" id="1.10.260.40">
    <property type="entry name" value="lambda repressor-like DNA-binding domains"/>
    <property type="match status" value="1"/>
</dbReference>
<dbReference type="InterPro" id="IPR000843">
    <property type="entry name" value="HTH_LacI"/>
</dbReference>
<sequence>MPVTVKQIAELAGVSRGTVDRALNGRGNVRPEVEKRILQIAEEMGYTPNRAGKALAYQRKNLSFGIVANAHGNEFFDDLLKGAQTAADEYSDFGLSLKIAGGRRYDVTQQLQQLSDFQAAGVSGIAISPINLPEVERKINELVAAGIKVITVNSDIENTGRLCYVGCNYYQSGITAGGMLRLMRPEGVRAGIVTGSIRMLGHNRRMKGFSDAVKQLPDSAIADVCESLDEQEVAYEETRKMLMAHPEINTLYFAAAGAVGGMQAAVDLGLQGLTVISCDDTQEIRRLVRAGLIQATVCQEPFRQGYRAVQILFDAVVNNIPPAEEFCYMDNIIRIQENL</sequence>
<accession>A0A9D1DXP4</accession>
<dbReference type="GO" id="GO:0000976">
    <property type="term" value="F:transcription cis-regulatory region binding"/>
    <property type="evidence" value="ECO:0007669"/>
    <property type="project" value="TreeGrafter"/>
</dbReference>
<dbReference type="Gene3D" id="3.40.50.2300">
    <property type="match status" value="2"/>
</dbReference>
<evidence type="ECO:0000256" key="3">
    <source>
        <dbReference type="ARBA" id="ARBA00023163"/>
    </source>
</evidence>
<dbReference type="PANTHER" id="PTHR30146:SF109">
    <property type="entry name" value="HTH-TYPE TRANSCRIPTIONAL REGULATOR GALS"/>
    <property type="match status" value="1"/>
</dbReference>
<dbReference type="Pfam" id="PF13407">
    <property type="entry name" value="Peripla_BP_4"/>
    <property type="match status" value="1"/>
</dbReference>
<comment type="caution">
    <text evidence="5">The sequence shown here is derived from an EMBL/GenBank/DDBJ whole genome shotgun (WGS) entry which is preliminary data.</text>
</comment>
<dbReference type="Pfam" id="PF00356">
    <property type="entry name" value="LacI"/>
    <property type="match status" value="1"/>
</dbReference>
<dbReference type="EMBL" id="DVHA01000136">
    <property type="protein sequence ID" value="HIR60766.1"/>
    <property type="molecule type" value="Genomic_DNA"/>
</dbReference>
<evidence type="ECO:0000256" key="1">
    <source>
        <dbReference type="ARBA" id="ARBA00023015"/>
    </source>
</evidence>
<name>A0A9D1DXP4_9FIRM</name>
<gene>
    <name evidence="5" type="ORF">IAB37_04235</name>
</gene>
<evidence type="ECO:0000313" key="5">
    <source>
        <dbReference type="EMBL" id="HIR60766.1"/>
    </source>
</evidence>
<proteinExistence type="predicted"/>
<keyword evidence="3" id="KW-0804">Transcription</keyword>
<evidence type="ECO:0000256" key="2">
    <source>
        <dbReference type="ARBA" id="ARBA00023125"/>
    </source>
</evidence>
<protein>
    <submittedName>
        <fullName evidence="5">LacI family DNA-binding transcriptional regulator</fullName>
    </submittedName>
</protein>
<dbReference type="InterPro" id="IPR028082">
    <property type="entry name" value="Peripla_BP_I"/>
</dbReference>
<dbReference type="InterPro" id="IPR025997">
    <property type="entry name" value="SBP_2_dom"/>
</dbReference>
<dbReference type="PANTHER" id="PTHR30146">
    <property type="entry name" value="LACI-RELATED TRANSCRIPTIONAL REPRESSOR"/>
    <property type="match status" value="1"/>
</dbReference>
<keyword evidence="1" id="KW-0805">Transcription regulation</keyword>
<dbReference type="GO" id="GO:0003700">
    <property type="term" value="F:DNA-binding transcription factor activity"/>
    <property type="evidence" value="ECO:0007669"/>
    <property type="project" value="TreeGrafter"/>
</dbReference>
<dbReference type="Proteomes" id="UP000824241">
    <property type="component" value="Unassembled WGS sequence"/>
</dbReference>
<reference evidence="5" key="1">
    <citation type="submission" date="2020-10" db="EMBL/GenBank/DDBJ databases">
        <authorList>
            <person name="Gilroy R."/>
        </authorList>
    </citation>
    <scope>NUCLEOTIDE SEQUENCE</scope>
    <source>
        <strain evidence="5">CHK189-12415</strain>
    </source>
</reference>
<dbReference type="InterPro" id="IPR010982">
    <property type="entry name" value="Lambda_DNA-bd_dom_sf"/>
</dbReference>
<dbReference type="SMART" id="SM00354">
    <property type="entry name" value="HTH_LACI"/>
    <property type="match status" value="1"/>
</dbReference>
<dbReference type="SUPFAM" id="SSF53822">
    <property type="entry name" value="Periplasmic binding protein-like I"/>
    <property type="match status" value="1"/>
</dbReference>
<evidence type="ECO:0000313" key="6">
    <source>
        <dbReference type="Proteomes" id="UP000824241"/>
    </source>
</evidence>
<dbReference type="SUPFAM" id="SSF47413">
    <property type="entry name" value="lambda repressor-like DNA-binding domains"/>
    <property type="match status" value="1"/>
</dbReference>
<dbReference type="CDD" id="cd01392">
    <property type="entry name" value="HTH_LacI"/>
    <property type="match status" value="1"/>
</dbReference>
<reference evidence="5" key="2">
    <citation type="journal article" date="2021" name="PeerJ">
        <title>Extensive microbial diversity within the chicken gut microbiome revealed by metagenomics and culture.</title>
        <authorList>
            <person name="Gilroy R."/>
            <person name="Ravi A."/>
            <person name="Getino M."/>
            <person name="Pursley I."/>
            <person name="Horton D.L."/>
            <person name="Alikhan N.F."/>
            <person name="Baker D."/>
            <person name="Gharbi K."/>
            <person name="Hall N."/>
            <person name="Watson M."/>
            <person name="Adriaenssens E.M."/>
            <person name="Foster-Nyarko E."/>
            <person name="Jarju S."/>
            <person name="Secka A."/>
            <person name="Antonio M."/>
            <person name="Oren A."/>
            <person name="Chaudhuri R.R."/>
            <person name="La Ragione R."/>
            <person name="Hildebrand F."/>
            <person name="Pallen M.J."/>
        </authorList>
    </citation>
    <scope>NUCLEOTIDE SEQUENCE</scope>
    <source>
        <strain evidence="5">CHK189-12415</strain>
    </source>
</reference>
<evidence type="ECO:0000259" key="4">
    <source>
        <dbReference type="PROSITE" id="PS50932"/>
    </source>
</evidence>
<dbReference type="PROSITE" id="PS50932">
    <property type="entry name" value="HTH_LACI_2"/>
    <property type="match status" value="1"/>
</dbReference>
<feature type="domain" description="HTH lacI-type" evidence="4">
    <location>
        <begin position="3"/>
        <end position="57"/>
    </location>
</feature>